<dbReference type="RefSeq" id="XP_022645786.1">
    <property type="nucleotide sequence ID" value="XM_022790051.1"/>
</dbReference>
<dbReference type="PROSITE" id="PS00028">
    <property type="entry name" value="ZINC_FINGER_C2H2_1"/>
    <property type="match status" value="1"/>
</dbReference>
<dbReference type="InParanoid" id="A0A7M7JBV9"/>
<dbReference type="EnsemblMetazoa" id="XM_022790051">
    <property type="protein sequence ID" value="XP_022645786"/>
    <property type="gene ID" value="LOC111243845"/>
</dbReference>
<name>A0A7M7JBV9_VARDE</name>
<proteinExistence type="inferred from homology"/>
<evidence type="ECO:0000256" key="6">
    <source>
        <dbReference type="SAM" id="MobiDB-lite"/>
    </source>
</evidence>
<dbReference type="Gene3D" id="3.30.160.60">
    <property type="entry name" value="Classic Zinc Finger"/>
    <property type="match status" value="1"/>
</dbReference>
<dbReference type="PROSITE" id="PS50157">
    <property type="entry name" value="ZINC_FINGER_C2H2_2"/>
    <property type="match status" value="1"/>
</dbReference>
<dbReference type="EnsemblMetazoa" id="XM_022790050">
    <property type="protein sequence ID" value="XP_022645785"/>
    <property type="gene ID" value="LOC111243845"/>
</dbReference>
<dbReference type="KEGG" id="vde:111243845"/>
<keyword evidence="1" id="KW-0479">Metal-binding</keyword>
<dbReference type="InterPro" id="IPR040048">
    <property type="entry name" value="ZNF277"/>
</dbReference>
<reference evidence="8" key="1">
    <citation type="submission" date="2021-01" db="UniProtKB">
        <authorList>
            <consortium name="EnsemblMetazoa"/>
        </authorList>
    </citation>
    <scope>IDENTIFICATION</scope>
</reference>
<accession>A0A7M7JBV9</accession>
<dbReference type="InterPro" id="IPR013087">
    <property type="entry name" value="Znf_C2H2_type"/>
</dbReference>
<evidence type="ECO:0000259" key="7">
    <source>
        <dbReference type="PROSITE" id="PS50157"/>
    </source>
</evidence>
<feature type="domain" description="C2H2-type" evidence="7">
    <location>
        <begin position="194"/>
        <end position="223"/>
    </location>
</feature>
<dbReference type="FunCoup" id="A0A7M7JBV9">
    <property type="interactions" value="1413"/>
</dbReference>
<keyword evidence="9" id="KW-1185">Reference proteome</keyword>
<feature type="region of interest" description="Disordered" evidence="6">
    <location>
        <begin position="1"/>
        <end position="21"/>
    </location>
</feature>
<dbReference type="AlphaFoldDB" id="A0A7M7JBV9"/>
<dbReference type="GeneID" id="111243845"/>
<dbReference type="PANTHER" id="PTHR13267">
    <property type="entry name" value="ZINC FINGER PROTEIN 277"/>
    <property type="match status" value="1"/>
</dbReference>
<dbReference type="InterPro" id="IPR036236">
    <property type="entry name" value="Znf_C2H2_sf"/>
</dbReference>
<dbReference type="SMART" id="SM00355">
    <property type="entry name" value="ZnF_C2H2"/>
    <property type="match status" value="5"/>
</dbReference>
<dbReference type="EnsemblMetazoa" id="XM_022790049">
    <property type="protein sequence ID" value="XP_022645784"/>
    <property type="gene ID" value="LOC111243845"/>
</dbReference>
<dbReference type="SUPFAM" id="SSF57667">
    <property type="entry name" value="beta-beta-alpha zinc fingers"/>
    <property type="match status" value="2"/>
</dbReference>
<organism evidence="8 9">
    <name type="scientific">Varroa destructor</name>
    <name type="common">Honeybee mite</name>
    <dbReference type="NCBI Taxonomy" id="109461"/>
    <lineage>
        <taxon>Eukaryota</taxon>
        <taxon>Metazoa</taxon>
        <taxon>Ecdysozoa</taxon>
        <taxon>Arthropoda</taxon>
        <taxon>Chelicerata</taxon>
        <taxon>Arachnida</taxon>
        <taxon>Acari</taxon>
        <taxon>Parasitiformes</taxon>
        <taxon>Mesostigmata</taxon>
        <taxon>Gamasina</taxon>
        <taxon>Dermanyssoidea</taxon>
        <taxon>Varroidae</taxon>
        <taxon>Varroa</taxon>
    </lineage>
</organism>
<comment type="similarity">
    <text evidence="4">Belongs to the ZNF277 family.</text>
</comment>
<dbReference type="GO" id="GO:0008270">
    <property type="term" value="F:zinc ion binding"/>
    <property type="evidence" value="ECO:0007669"/>
    <property type="project" value="UniProtKB-KW"/>
</dbReference>
<sequence length="432" mass="50764">MAFKEPLYLPTPSDKDNKSQGSQQPLELNICCILCENTYSTTNHQNLLKHLLEVHSFVIEDALAIADLAAYCRYWKQRLMTTELSWICATIYTTENKKFFMLTKALPEDVKLRDDLRRKRQEEILKPLLEQKQTERADESKVRNCLFCKKTFQGKPHELFQHMYINHNFNVGRADNLVHIDEFLSLLQDKLNRLICLYCEKTFKNWDVLKEHMRKKQHKHLNPNNKTYDRFYIVSYLFGEADGLSGTVDCSAGRRYDLGDRDADLNDDEHLDRFEDWNEEQRFDLICLFCDHYEIQWDDAFAHMKEKHAFDFGNVRTGLGFYDQVKLINYIRRQTHINVCYLCKAAHESRADLLKHLDTTHADGGTPAKSLWDQPGYFFPTYENDQLLLALEDNQDEANEEWVVPEDTVQPNTKLLEQLSLEQAEEDGKGDP</sequence>
<evidence type="ECO:0000256" key="1">
    <source>
        <dbReference type="ARBA" id="ARBA00022723"/>
    </source>
</evidence>
<dbReference type="OMA" id="WDKPEFF"/>
<dbReference type="InterPro" id="IPR041661">
    <property type="entry name" value="ZN622/Rei1/Reh1_Znf-C2H2"/>
</dbReference>
<keyword evidence="2 5" id="KW-0863">Zinc-finger</keyword>
<dbReference type="PANTHER" id="PTHR13267:SF3">
    <property type="entry name" value="ZINC FINGER PROTEIN 277"/>
    <property type="match status" value="1"/>
</dbReference>
<evidence type="ECO:0000256" key="5">
    <source>
        <dbReference type="PROSITE-ProRule" id="PRU00042"/>
    </source>
</evidence>
<protein>
    <recommendedName>
        <fullName evidence="7">C2H2-type domain-containing protein</fullName>
    </recommendedName>
</protein>
<dbReference type="Pfam" id="PF12756">
    <property type="entry name" value="zf-C2H2_2"/>
    <property type="match status" value="2"/>
</dbReference>
<evidence type="ECO:0000313" key="9">
    <source>
        <dbReference type="Proteomes" id="UP000594260"/>
    </source>
</evidence>
<evidence type="ECO:0000256" key="3">
    <source>
        <dbReference type="ARBA" id="ARBA00022833"/>
    </source>
</evidence>
<dbReference type="Proteomes" id="UP000594260">
    <property type="component" value="Unplaced"/>
</dbReference>
<keyword evidence="3" id="KW-0862">Zinc</keyword>
<evidence type="ECO:0000313" key="8">
    <source>
        <dbReference type="EnsemblMetazoa" id="XP_022645786"/>
    </source>
</evidence>
<dbReference type="RefSeq" id="XP_022645784.1">
    <property type="nucleotide sequence ID" value="XM_022790049.1"/>
</dbReference>
<dbReference type="RefSeq" id="XP_022645785.1">
    <property type="nucleotide sequence ID" value="XM_022790050.1"/>
</dbReference>
<dbReference type="OrthoDB" id="278606at2759"/>
<evidence type="ECO:0000256" key="4">
    <source>
        <dbReference type="ARBA" id="ARBA00034119"/>
    </source>
</evidence>
<evidence type="ECO:0000256" key="2">
    <source>
        <dbReference type="ARBA" id="ARBA00022771"/>
    </source>
</evidence>